<sequence length="932" mass="101227">MPARSSSLFSPVSLPFISEVPLSPVSSFSNSPSSALQSPPPPVRRTRQTPVATATSTFKSTAIAPGPASTAALQRQTCTHRACKAAAYSGHGTAAAGCILLGDDGHPPLASKGSGCLSRYSAGRDSARFCSSKNIKLCLLQASPCARVDCLAPAPVPALDPHETAMGQNVGLLAPSALRKGNTKPAAIDFSLVHQHGDSDAPNSPKKVRISSVAEGGCNAYKLVRQRPPLARNKRRSLFSPENDGRSDCEAARRPISVAGTLPTRSHDRDAQAWADGETYFFDEIMRSCEALKKHTRQRPSPRRIVSRTSAAALTTPTTWTSMSTFMPSAVGATPAFGKSAPMRSGNQPAGYSHRAYSVAATGKRNERDAQSAQFSKVPGTRPQKPYRCRAFAISAKAYSPLTVFRAHLPGGCHTGAPCPPVVDTLVVNRNDFHTEKWERMMEPPSYFVRAEVNADISSCGNSSMNFRKRAVELGLVGEIWNFVRNFEMNRHRSRMVCKYAARRPVSNYLMYDSLWPVGYDGGSQNGKTMLDITPLAGSIPSDKQVSLSFMIEDIFSLGPEAAARVVAKQTTLLREVASLCKAWVARRDTLPKPPHVPEAYLPHTTVVGPDELFLEVKRGVYYVIASGKVVKFMMKHSSMADFVAEVNVGLHIGAVKGMSSISWVCPEAFCTVMDFAGLALQDVINGDLNCELNLRTTREEGRPELVQHHMPPSNMRGLLYGVIMLQATGRLPSNLQSDCRLRILDSFSAVGVANIMRNRLLDQLPFALAEMVNIVTRLAQQGLVNPDIKSDNIVLDGLTGQPKMIDFGLVVPAGTQDICRGSVSSERAACLSFPQTAPEYLKGEPCNESAMAYGLCYMVGSLLEVLSRRTGDMAAVSMSVNIPLINFFAKSYKEDQKLRPRVHEMAPIIASCFPFKPHIARLFCEPKHTIL</sequence>
<evidence type="ECO:0000256" key="1">
    <source>
        <dbReference type="SAM" id="MobiDB-lite"/>
    </source>
</evidence>
<dbReference type="EMBL" id="LC738881">
    <property type="protein sequence ID" value="BDT63084.1"/>
    <property type="molecule type" value="Genomic_DNA"/>
</dbReference>
<feature type="region of interest" description="Disordered" evidence="1">
    <location>
        <begin position="364"/>
        <end position="383"/>
    </location>
</feature>
<organism evidence="2">
    <name type="scientific">Sicyonia whispovirus</name>
    <dbReference type="NCBI Taxonomy" id="2984283"/>
    <lineage>
        <taxon>Viruses</taxon>
        <taxon>Viruses incertae sedis</taxon>
        <taxon>Naldaviricetes</taxon>
        <taxon>Nimaviridae</taxon>
        <taxon>Whispovirus</taxon>
    </lineage>
</organism>
<dbReference type="Gene3D" id="1.10.510.10">
    <property type="entry name" value="Transferase(Phosphotransferase) domain 1"/>
    <property type="match status" value="1"/>
</dbReference>
<proteinExistence type="predicted"/>
<reference evidence="2" key="1">
    <citation type="submission" date="2022-10" db="EMBL/GenBank/DDBJ databases">
        <title>Genome sequences of endogenous nimaviruses in decapod crustaceans.</title>
        <authorList>
            <person name="Kawato S."/>
            <person name="Nozaki R."/>
            <person name="Kondo H."/>
            <person name="Hirono I."/>
        </authorList>
    </citation>
    <scope>NUCLEOTIDE SEQUENCE</scope>
    <source>
        <strain evidence="2">Fukuoka2019</strain>
    </source>
</reference>
<protein>
    <submittedName>
        <fullName evidence="2">Wsv423-like protein</fullName>
    </submittedName>
</protein>
<feature type="region of interest" description="Disordered" evidence="1">
    <location>
        <begin position="24"/>
        <end position="67"/>
    </location>
</feature>
<evidence type="ECO:0000313" key="2">
    <source>
        <dbReference type="EMBL" id="BDT63084.1"/>
    </source>
</evidence>
<name>A0A9C7CFY5_9VIRU</name>
<dbReference type="InterPro" id="IPR011009">
    <property type="entry name" value="Kinase-like_dom_sf"/>
</dbReference>
<feature type="compositionally biased region" description="Low complexity" evidence="1">
    <location>
        <begin position="24"/>
        <end position="37"/>
    </location>
</feature>
<dbReference type="SUPFAM" id="SSF56112">
    <property type="entry name" value="Protein kinase-like (PK-like)"/>
    <property type="match status" value="1"/>
</dbReference>
<accession>A0A9C7CFY5</accession>